<dbReference type="RefSeq" id="WP_068688506.1">
    <property type="nucleotide sequence ID" value="NZ_CP063196.1"/>
</dbReference>
<gene>
    <name evidence="2" type="ORF">NI17_014605</name>
</gene>
<dbReference type="KEGG" id="thao:NI17_014605"/>
<name>A0AA97LU43_9ACTN</name>
<accession>A0AA97LU43</accession>
<organism evidence="2 3">
    <name type="scientific">Thermobifida halotolerans</name>
    <dbReference type="NCBI Taxonomy" id="483545"/>
    <lineage>
        <taxon>Bacteria</taxon>
        <taxon>Bacillati</taxon>
        <taxon>Actinomycetota</taxon>
        <taxon>Actinomycetes</taxon>
        <taxon>Streptosporangiales</taxon>
        <taxon>Nocardiopsidaceae</taxon>
        <taxon>Thermobifida</taxon>
    </lineage>
</organism>
<proteinExistence type="predicted"/>
<evidence type="ECO:0000313" key="2">
    <source>
        <dbReference type="EMBL" id="UOE18080.1"/>
    </source>
</evidence>
<dbReference type="EMBL" id="CP063196">
    <property type="protein sequence ID" value="UOE18080.1"/>
    <property type="molecule type" value="Genomic_DNA"/>
</dbReference>
<sequence>MSLILTVLGAVLVTIAITNRLPRWNRRPLAASRTRGHPPRRRLTVSARLTEKGRATLTTLGGSMLIVAFFLALSGQ</sequence>
<dbReference type="AlphaFoldDB" id="A0AA97LU43"/>
<keyword evidence="3" id="KW-1185">Reference proteome</keyword>
<keyword evidence="1" id="KW-1133">Transmembrane helix</keyword>
<dbReference type="Proteomes" id="UP000265719">
    <property type="component" value="Chromosome"/>
</dbReference>
<keyword evidence="1" id="KW-0472">Membrane</keyword>
<feature type="transmembrane region" description="Helical" evidence="1">
    <location>
        <begin position="55"/>
        <end position="73"/>
    </location>
</feature>
<evidence type="ECO:0000313" key="3">
    <source>
        <dbReference type="Proteomes" id="UP000265719"/>
    </source>
</evidence>
<protein>
    <submittedName>
        <fullName evidence="2">Uncharacterized protein</fullName>
    </submittedName>
</protein>
<keyword evidence="1" id="KW-0812">Transmembrane</keyword>
<evidence type="ECO:0000256" key="1">
    <source>
        <dbReference type="SAM" id="Phobius"/>
    </source>
</evidence>
<reference evidence="2" key="1">
    <citation type="submission" date="2020-10" db="EMBL/GenBank/DDBJ databases">
        <title>De novo genome project of the cellulose decomposer Thermobifida halotolerans type strain.</title>
        <authorList>
            <person name="Nagy I."/>
            <person name="Horvath B."/>
            <person name="Kukolya J."/>
            <person name="Nagy I."/>
            <person name="Orsini M."/>
        </authorList>
    </citation>
    <scope>NUCLEOTIDE SEQUENCE</scope>
    <source>
        <strain evidence="2">DSM 44931</strain>
    </source>
</reference>